<sequence length="75" mass="8015">MPGQVLGHFRARCGLCLGGVDHQQVHGLRAGEQGKRIGHRAACLLAGIPGDHDALADLFAAPVRRHQQHRHTGLA</sequence>
<comment type="caution">
    <text evidence="1">The sequence shown here is derived from an EMBL/GenBank/DDBJ whole genome shotgun (WGS) entry which is preliminary data.</text>
</comment>
<accession>A0A9P6XLM9</accession>
<gene>
    <name evidence="1" type="ORF">G6F51_014497</name>
</gene>
<protein>
    <submittedName>
        <fullName evidence="1">Uncharacterized protein</fullName>
    </submittedName>
</protein>
<evidence type="ECO:0000313" key="2">
    <source>
        <dbReference type="Proteomes" id="UP000717996"/>
    </source>
</evidence>
<dbReference type="EMBL" id="JAANIT010011140">
    <property type="protein sequence ID" value="KAG1523652.1"/>
    <property type="molecule type" value="Genomic_DNA"/>
</dbReference>
<dbReference type="Proteomes" id="UP000717996">
    <property type="component" value="Unassembled WGS sequence"/>
</dbReference>
<name>A0A9P6XLM9_RHIOR</name>
<dbReference type="AlphaFoldDB" id="A0A9P6XLM9"/>
<evidence type="ECO:0000313" key="1">
    <source>
        <dbReference type="EMBL" id="KAG1523652.1"/>
    </source>
</evidence>
<proteinExistence type="predicted"/>
<organism evidence="1 2">
    <name type="scientific">Rhizopus oryzae</name>
    <name type="common">Mucormycosis agent</name>
    <name type="synonym">Rhizopus arrhizus var. delemar</name>
    <dbReference type="NCBI Taxonomy" id="64495"/>
    <lineage>
        <taxon>Eukaryota</taxon>
        <taxon>Fungi</taxon>
        <taxon>Fungi incertae sedis</taxon>
        <taxon>Mucoromycota</taxon>
        <taxon>Mucoromycotina</taxon>
        <taxon>Mucoromycetes</taxon>
        <taxon>Mucorales</taxon>
        <taxon>Mucorineae</taxon>
        <taxon>Rhizopodaceae</taxon>
        <taxon>Rhizopus</taxon>
    </lineage>
</organism>
<reference evidence="1" key="1">
    <citation type="journal article" date="2020" name="Microb. Genom.">
        <title>Genetic diversity of clinical and environmental Mucorales isolates obtained from an investigation of mucormycosis cases among solid organ transplant recipients.</title>
        <authorList>
            <person name="Nguyen M.H."/>
            <person name="Kaul D."/>
            <person name="Muto C."/>
            <person name="Cheng S.J."/>
            <person name="Richter R.A."/>
            <person name="Bruno V.M."/>
            <person name="Liu G."/>
            <person name="Beyhan S."/>
            <person name="Sundermann A.J."/>
            <person name="Mounaud S."/>
            <person name="Pasculle A.W."/>
            <person name="Nierman W.C."/>
            <person name="Driscoll E."/>
            <person name="Cumbie R."/>
            <person name="Clancy C.J."/>
            <person name="Dupont C.L."/>
        </authorList>
    </citation>
    <scope>NUCLEOTIDE SEQUENCE</scope>
    <source>
        <strain evidence="1">GL16</strain>
    </source>
</reference>